<dbReference type="InterPro" id="IPR053905">
    <property type="entry name" value="EF-G-like_DII"/>
</dbReference>
<evidence type="ECO:0000256" key="4">
    <source>
        <dbReference type="ARBA" id="ARBA00022917"/>
    </source>
</evidence>
<dbReference type="Pfam" id="PF04760">
    <property type="entry name" value="IF2_N"/>
    <property type="match status" value="1"/>
</dbReference>
<dbReference type="Gene3D" id="3.40.50.300">
    <property type="entry name" value="P-loop containing nucleotide triphosphate hydrolases"/>
    <property type="match status" value="1"/>
</dbReference>
<evidence type="ECO:0000256" key="3">
    <source>
        <dbReference type="ARBA" id="ARBA00022741"/>
    </source>
</evidence>
<dbReference type="FunFam" id="2.40.30.10:FF:000007">
    <property type="entry name" value="Translation initiation factor IF-2"/>
    <property type="match status" value="1"/>
</dbReference>
<feature type="compositionally biased region" description="Polar residues" evidence="6">
    <location>
        <begin position="28"/>
        <end position="41"/>
    </location>
</feature>
<sequence>MEKNKEKQKKPLKLSTSGRLQIRKNLGPSGNTVKNVGNKKTIQIVFRNKNNQQKSSSTTQSNFRGSSSFRTQGSAKAFPVSNFFNKSSKNFSSKNKKSNEKKNTPKKSTLKPQDDEFGKINVNKILEQEEQEYDKFPSLAKLKRARIKEKLKLQENPEENHVGREITIPEIITVQDLANRMAEKTADVVKTLMKMGVMANATQSLEADTAEIVATELGHRVKIVNDDDILKDIADFQDSEKLMKKRAPVVTIMGHVDHGKTSILDVFRSSNVVDGESGGITQHIGAYQINNNNNIITFIDTPGHAAFSNMRARGSKTTDIIILVVAADDGIKPQTVESIAHAKSANVPIIVAINKIDLPSADPDKVRNELLNHGIIVEKLSGEVLDVEISALKKINFDKLEEAIHLQADLLNLKANPNRIARGVVIETKLEKGRGSVATILIQKGTLKIGDIFVSGSEWGKVKALINGNGENVKEALPSMPIEVLGFDANPLAGDDFVVVDNENNARKIAEYRFNKKQIQKNKVIKTNVEEMFKKISAGEVISLPVIIKADVQGSAEAIESSIIKLSTDEVKTNVIHKGV</sequence>
<dbReference type="GO" id="GO:0003924">
    <property type="term" value="F:GTPase activity"/>
    <property type="evidence" value="ECO:0007669"/>
    <property type="project" value="InterPro"/>
</dbReference>
<evidence type="ECO:0000259" key="7">
    <source>
        <dbReference type="PROSITE" id="PS51722"/>
    </source>
</evidence>
<dbReference type="InterPro" id="IPR000795">
    <property type="entry name" value="T_Tr_GTP-bd_dom"/>
</dbReference>
<dbReference type="SUPFAM" id="SSF52156">
    <property type="entry name" value="Initiation factor IF2/eIF5b, domain 3"/>
    <property type="match status" value="1"/>
</dbReference>
<name>A0A381WFM6_9ZZZZ</name>
<keyword evidence="2" id="KW-0396">Initiation factor</keyword>
<dbReference type="Gene3D" id="2.40.30.10">
    <property type="entry name" value="Translation factors"/>
    <property type="match status" value="1"/>
</dbReference>
<proteinExistence type="inferred from homology"/>
<dbReference type="PANTHER" id="PTHR43381:SF5">
    <property type="entry name" value="TR-TYPE G DOMAIN-CONTAINING PROTEIN"/>
    <property type="match status" value="1"/>
</dbReference>
<dbReference type="Pfam" id="PF00009">
    <property type="entry name" value="GTP_EFTU"/>
    <property type="match status" value="1"/>
</dbReference>
<dbReference type="GO" id="GO:0005737">
    <property type="term" value="C:cytoplasm"/>
    <property type="evidence" value="ECO:0007669"/>
    <property type="project" value="TreeGrafter"/>
</dbReference>
<dbReference type="InterPro" id="IPR015760">
    <property type="entry name" value="TIF_IF2"/>
</dbReference>
<dbReference type="InterPro" id="IPR036925">
    <property type="entry name" value="TIF_IF2_dom3_sf"/>
</dbReference>
<dbReference type="InterPro" id="IPR009000">
    <property type="entry name" value="Transl_B-barrel_sf"/>
</dbReference>
<evidence type="ECO:0000256" key="2">
    <source>
        <dbReference type="ARBA" id="ARBA00022540"/>
    </source>
</evidence>
<dbReference type="InterPro" id="IPR005225">
    <property type="entry name" value="Small_GTP-bd"/>
</dbReference>
<dbReference type="GO" id="GO:0005525">
    <property type="term" value="F:GTP binding"/>
    <property type="evidence" value="ECO:0007669"/>
    <property type="project" value="UniProtKB-KW"/>
</dbReference>
<dbReference type="CDD" id="cd03702">
    <property type="entry name" value="IF2_mtIF2_II"/>
    <property type="match status" value="1"/>
</dbReference>
<reference evidence="8" key="1">
    <citation type="submission" date="2018-05" db="EMBL/GenBank/DDBJ databases">
        <authorList>
            <person name="Lanie J.A."/>
            <person name="Ng W.-L."/>
            <person name="Kazmierczak K.M."/>
            <person name="Andrzejewski T.M."/>
            <person name="Davidsen T.M."/>
            <person name="Wayne K.J."/>
            <person name="Tettelin H."/>
            <person name="Glass J.I."/>
            <person name="Rusch D."/>
            <person name="Podicherti R."/>
            <person name="Tsui H.-C.T."/>
            <person name="Winkler M.E."/>
        </authorList>
    </citation>
    <scope>NUCLEOTIDE SEQUENCE</scope>
</reference>
<dbReference type="InterPro" id="IPR023115">
    <property type="entry name" value="TIF_IF2_dom3"/>
</dbReference>
<feature type="compositionally biased region" description="Low complexity" evidence="6">
    <location>
        <begin position="48"/>
        <end position="62"/>
    </location>
</feature>
<dbReference type="CDD" id="cd01887">
    <property type="entry name" value="IF2_eIF5B"/>
    <property type="match status" value="1"/>
</dbReference>
<dbReference type="GO" id="GO:0003743">
    <property type="term" value="F:translation initiation factor activity"/>
    <property type="evidence" value="ECO:0007669"/>
    <property type="project" value="UniProtKB-KW"/>
</dbReference>
<dbReference type="Pfam" id="PF11987">
    <property type="entry name" value="IF-2"/>
    <property type="match status" value="1"/>
</dbReference>
<comment type="similarity">
    <text evidence="1">Belongs to the TRAFAC class translation factor GTPase superfamily. Classic translation factor GTPase family. IF-2 subfamily.</text>
</comment>
<dbReference type="Pfam" id="PF22042">
    <property type="entry name" value="EF-G_D2"/>
    <property type="match status" value="1"/>
</dbReference>
<gene>
    <name evidence="8" type="ORF">METZ01_LOCUS104129</name>
</gene>
<keyword evidence="3" id="KW-0547">Nucleotide-binding</keyword>
<feature type="compositionally biased region" description="Polar residues" evidence="6">
    <location>
        <begin position="63"/>
        <end position="74"/>
    </location>
</feature>
<evidence type="ECO:0000313" key="8">
    <source>
        <dbReference type="EMBL" id="SVA51275.1"/>
    </source>
</evidence>
<evidence type="ECO:0000256" key="6">
    <source>
        <dbReference type="SAM" id="MobiDB-lite"/>
    </source>
</evidence>
<feature type="domain" description="Tr-type G" evidence="7">
    <location>
        <begin position="245"/>
        <end position="414"/>
    </location>
</feature>
<feature type="compositionally biased region" description="Basic residues" evidence="6">
    <location>
        <begin position="1"/>
        <end position="12"/>
    </location>
</feature>
<dbReference type="InterPro" id="IPR000178">
    <property type="entry name" value="TF_IF2_bacterial-like"/>
</dbReference>
<dbReference type="InterPro" id="IPR006847">
    <property type="entry name" value="IF2_N"/>
</dbReference>
<dbReference type="Gene3D" id="3.40.50.10050">
    <property type="entry name" value="Translation initiation factor IF- 2, domain 3"/>
    <property type="match status" value="1"/>
</dbReference>
<dbReference type="SUPFAM" id="SSF52540">
    <property type="entry name" value="P-loop containing nucleoside triphosphate hydrolases"/>
    <property type="match status" value="1"/>
</dbReference>
<dbReference type="InterPro" id="IPR044145">
    <property type="entry name" value="IF2_II"/>
</dbReference>
<evidence type="ECO:0000256" key="5">
    <source>
        <dbReference type="ARBA" id="ARBA00023134"/>
    </source>
</evidence>
<keyword evidence="4" id="KW-0648">Protein biosynthesis</keyword>
<accession>A0A381WFM6</accession>
<dbReference type="PROSITE" id="PS51722">
    <property type="entry name" value="G_TR_2"/>
    <property type="match status" value="1"/>
</dbReference>
<dbReference type="EMBL" id="UINC01011650">
    <property type="protein sequence ID" value="SVA51275.1"/>
    <property type="molecule type" value="Genomic_DNA"/>
</dbReference>
<dbReference type="PANTHER" id="PTHR43381">
    <property type="entry name" value="TRANSLATION INITIATION FACTOR IF-2-RELATED"/>
    <property type="match status" value="1"/>
</dbReference>
<organism evidence="8">
    <name type="scientific">marine metagenome</name>
    <dbReference type="NCBI Taxonomy" id="408172"/>
    <lineage>
        <taxon>unclassified sequences</taxon>
        <taxon>metagenomes</taxon>
        <taxon>ecological metagenomes</taxon>
    </lineage>
</organism>
<evidence type="ECO:0000256" key="1">
    <source>
        <dbReference type="ARBA" id="ARBA00007733"/>
    </source>
</evidence>
<dbReference type="SUPFAM" id="SSF50447">
    <property type="entry name" value="Translation proteins"/>
    <property type="match status" value="1"/>
</dbReference>
<dbReference type="AlphaFoldDB" id="A0A381WFM6"/>
<keyword evidence="5" id="KW-0342">GTP-binding</keyword>
<dbReference type="InterPro" id="IPR027417">
    <property type="entry name" value="P-loop_NTPase"/>
</dbReference>
<feature type="non-terminal residue" evidence="8">
    <location>
        <position position="580"/>
    </location>
</feature>
<dbReference type="NCBIfam" id="TIGR00487">
    <property type="entry name" value="IF-2"/>
    <property type="match status" value="1"/>
</dbReference>
<feature type="region of interest" description="Disordered" evidence="6">
    <location>
        <begin position="1"/>
        <end position="116"/>
    </location>
</feature>
<feature type="compositionally biased region" description="Low complexity" evidence="6">
    <location>
        <begin position="81"/>
        <end position="93"/>
    </location>
</feature>
<protein>
    <recommendedName>
        <fullName evidence="7">Tr-type G domain-containing protein</fullName>
    </recommendedName>
</protein>
<dbReference type="NCBIfam" id="TIGR00231">
    <property type="entry name" value="small_GTP"/>
    <property type="match status" value="1"/>
</dbReference>
<dbReference type="FunFam" id="3.40.50.300:FF:000019">
    <property type="entry name" value="Translation initiation factor IF-2"/>
    <property type="match status" value="1"/>
</dbReference>